<feature type="compositionally biased region" description="Acidic residues" evidence="7">
    <location>
        <begin position="148"/>
        <end position="163"/>
    </location>
</feature>
<dbReference type="GO" id="GO:0005730">
    <property type="term" value="C:nucleolus"/>
    <property type="evidence" value="ECO:0007669"/>
    <property type="project" value="TreeGrafter"/>
</dbReference>
<accession>A0AAD6BX11</accession>
<evidence type="ECO:0000256" key="6">
    <source>
        <dbReference type="ARBA" id="ARBA00023242"/>
    </source>
</evidence>
<feature type="compositionally biased region" description="Basic residues" evidence="7">
    <location>
        <begin position="54"/>
        <end position="71"/>
    </location>
</feature>
<evidence type="ECO:0008006" key="10">
    <source>
        <dbReference type="Google" id="ProtNLM"/>
    </source>
</evidence>
<dbReference type="Pfam" id="PF09135">
    <property type="entry name" value="Alb1"/>
    <property type="match status" value="1"/>
</dbReference>
<keyword evidence="3" id="KW-0813">Transport</keyword>
<dbReference type="Proteomes" id="UP001213681">
    <property type="component" value="Unassembled WGS sequence"/>
</dbReference>
<dbReference type="AlphaFoldDB" id="A0AAD6BX11"/>
<dbReference type="PANTHER" id="PTHR28280:SF1">
    <property type="entry name" value="SHUTTLING PRE-60S FACTOR ECM1"/>
    <property type="match status" value="1"/>
</dbReference>
<dbReference type="GeneID" id="81605678"/>
<name>A0AAD6BX11_9EURO</name>
<dbReference type="RefSeq" id="XP_056760189.1">
    <property type="nucleotide sequence ID" value="XM_056915435.1"/>
</dbReference>
<sequence>MAKNKPKTNNTRAGRRGASPSLDLDKSLTSLPRAQSPTVQRPSLLVDRATAGIQKKKKDGKRMSKAQRLRQQKGMERAEAVLDQLEIKKAKSFNRAKTIKERSVCDHLPMNCASNRGIEHILTNLLFLQADWTEMNKKTTAFAALQQNEDEEEEEDGDEDVNDDAMATEQLEPSHPMMASVFAPNPTKVVSNSSAANSAPADEYDEIT</sequence>
<dbReference type="EMBL" id="JAPVEA010000009">
    <property type="protein sequence ID" value="KAJ5432897.1"/>
    <property type="molecule type" value="Genomic_DNA"/>
</dbReference>
<evidence type="ECO:0000256" key="7">
    <source>
        <dbReference type="SAM" id="MobiDB-lite"/>
    </source>
</evidence>
<comment type="caution">
    <text evidence="8">The sequence shown here is derived from an EMBL/GenBank/DDBJ whole genome shotgun (WGS) entry which is preliminary data.</text>
</comment>
<dbReference type="InterPro" id="IPR053278">
    <property type="entry name" value="Pre-60S_factor_ECM1"/>
</dbReference>
<evidence type="ECO:0000256" key="3">
    <source>
        <dbReference type="ARBA" id="ARBA00022448"/>
    </source>
</evidence>
<organism evidence="8 9">
    <name type="scientific">Penicillium daleae</name>
    <dbReference type="NCBI Taxonomy" id="63821"/>
    <lineage>
        <taxon>Eukaryota</taxon>
        <taxon>Fungi</taxon>
        <taxon>Dikarya</taxon>
        <taxon>Ascomycota</taxon>
        <taxon>Pezizomycotina</taxon>
        <taxon>Eurotiomycetes</taxon>
        <taxon>Eurotiomycetidae</taxon>
        <taxon>Eurotiales</taxon>
        <taxon>Aspergillaceae</taxon>
        <taxon>Penicillium</taxon>
    </lineage>
</organism>
<keyword evidence="6" id="KW-0539">Nucleus</keyword>
<dbReference type="GO" id="GO:0030687">
    <property type="term" value="C:preribosome, large subunit precursor"/>
    <property type="evidence" value="ECO:0007669"/>
    <property type="project" value="TreeGrafter"/>
</dbReference>
<comment type="subcellular location">
    <subcellularLocation>
        <location evidence="2">Cytoplasm</location>
    </subcellularLocation>
    <subcellularLocation>
        <location evidence="1">Nucleus</location>
    </subcellularLocation>
</comment>
<dbReference type="GO" id="GO:0005737">
    <property type="term" value="C:cytoplasm"/>
    <property type="evidence" value="ECO:0007669"/>
    <property type="project" value="UniProtKB-SubCell"/>
</dbReference>
<evidence type="ECO:0000256" key="5">
    <source>
        <dbReference type="ARBA" id="ARBA00022517"/>
    </source>
</evidence>
<evidence type="ECO:0000313" key="8">
    <source>
        <dbReference type="EMBL" id="KAJ5432897.1"/>
    </source>
</evidence>
<reference evidence="8" key="2">
    <citation type="journal article" date="2023" name="IMA Fungus">
        <title>Comparative genomic study of the Penicillium genus elucidates a diverse pangenome and 15 lateral gene transfer events.</title>
        <authorList>
            <person name="Petersen C."/>
            <person name="Sorensen T."/>
            <person name="Nielsen M.R."/>
            <person name="Sondergaard T.E."/>
            <person name="Sorensen J.L."/>
            <person name="Fitzpatrick D.A."/>
            <person name="Frisvad J.C."/>
            <person name="Nielsen K.L."/>
        </authorList>
    </citation>
    <scope>NUCLEOTIDE SEQUENCE</scope>
    <source>
        <strain evidence="8">IBT 16125</strain>
    </source>
</reference>
<dbReference type="GO" id="GO:0000055">
    <property type="term" value="P:ribosomal large subunit export from nucleus"/>
    <property type="evidence" value="ECO:0007669"/>
    <property type="project" value="TreeGrafter"/>
</dbReference>
<feature type="compositionally biased region" description="Polar residues" evidence="7">
    <location>
        <begin position="27"/>
        <end position="41"/>
    </location>
</feature>
<evidence type="ECO:0000256" key="2">
    <source>
        <dbReference type="ARBA" id="ARBA00004496"/>
    </source>
</evidence>
<dbReference type="PANTHER" id="PTHR28280">
    <property type="entry name" value="SHUTTLING PRE-60S FACTOR ECM1"/>
    <property type="match status" value="1"/>
</dbReference>
<evidence type="ECO:0000256" key="1">
    <source>
        <dbReference type="ARBA" id="ARBA00004123"/>
    </source>
</evidence>
<dbReference type="InterPro" id="IPR022784">
    <property type="entry name" value="Ribosome_bgen_Alb1"/>
</dbReference>
<feature type="region of interest" description="Disordered" evidence="7">
    <location>
        <begin position="1"/>
        <end position="74"/>
    </location>
</feature>
<evidence type="ECO:0000256" key="4">
    <source>
        <dbReference type="ARBA" id="ARBA00022490"/>
    </source>
</evidence>
<evidence type="ECO:0000313" key="9">
    <source>
        <dbReference type="Proteomes" id="UP001213681"/>
    </source>
</evidence>
<proteinExistence type="predicted"/>
<reference evidence="8" key="1">
    <citation type="submission" date="2022-12" db="EMBL/GenBank/DDBJ databases">
        <authorList>
            <person name="Petersen C."/>
        </authorList>
    </citation>
    <scope>NUCLEOTIDE SEQUENCE</scope>
    <source>
        <strain evidence="8">IBT 16125</strain>
    </source>
</reference>
<feature type="compositionally biased region" description="Low complexity" evidence="7">
    <location>
        <begin position="191"/>
        <end position="201"/>
    </location>
</feature>
<keyword evidence="4" id="KW-0963">Cytoplasm</keyword>
<protein>
    <recommendedName>
        <fullName evidence="10">Ribosome biogenesis protein Alb1</fullName>
    </recommendedName>
</protein>
<keyword evidence="9" id="KW-1185">Reference proteome</keyword>
<gene>
    <name evidence="8" type="ORF">N7458_012053</name>
</gene>
<keyword evidence="5" id="KW-0690">Ribosome biogenesis</keyword>
<feature type="region of interest" description="Disordered" evidence="7">
    <location>
        <begin position="146"/>
        <end position="208"/>
    </location>
</feature>